<dbReference type="AlphaFoldDB" id="A0A395NK40"/>
<dbReference type="EMBL" id="PXOA01000353">
    <property type="protein sequence ID" value="RFU76410.1"/>
    <property type="molecule type" value="Genomic_DNA"/>
</dbReference>
<sequence length="166" mass="18778">MGNSSSRPSTPTSASASKSKSKSSSSKKRSASRERRMLHVIERRTHHEGAPKPSKIRLKYYDVNAIENANERAAFAMVVDFENQIRENPQFNPATHALWHFFTEEEKRRFKGLLDKEGKVIASKQEREVWRQGFERDWNQFWDGGSGRQSGPAGGEGDAAPGRDQS</sequence>
<evidence type="ECO:0000313" key="3">
    <source>
        <dbReference type="Proteomes" id="UP000266272"/>
    </source>
</evidence>
<feature type="compositionally biased region" description="Gly residues" evidence="1">
    <location>
        <begin position="144"/>
        <end position="157"/>
    </location>
</feature>
<name>A0A395NK40_TRIAR</name>
<evidence type="ECO:0000256" key="1">
    <source>
        <dbReference type="SAM" id="MobiDB-lite"/>
    </source>
</evidence>
<proteinExistence type="predicted"/>
<gene>
    <name evidence="2" type="ORF">TARUN_5852</name>
</gene>
<feature type="compositionally biased region" description="Basic residues" evidence="1">
    <location>
        <begin position="19"/>
        <end position="30"/>
    </location>
</feature>
<dbReference type="Proteomes" id="UP000266272">
    <property type="component" value="Unassembled WGS sequence"/>
</dbReference>
<accession>A0A395NK40</accession>
<organism evidence="2 3">
    <name type="scientific">Trichoderma arundinaceum</name>
    <dbReference type="NCBI Taxonomy" id="490622"/>
    <lineage>
        <taxon>Eukaryota</taxon>
        <taxon>Fungi</taxon>
        <taxon>Dikarya</taxon>
        <taxon>Ascomycota</taxon>
        <taxon>Pezizomycotina</taxon>
        <taxon>Sordariomycetes</taxon>
        <taxon>Hypocreomycetidae</taxon>
        <taxon>Hypocreales</taxon>
        <taxon>Hypocreaceae</taxon>
        <taxon>Trichoderma</taxon>
    </lineage>
</organism>
<feature type="compositionally biased region" description="Low complexity" evidence="1">
    <location>
        <begin position="1"/>
        <end position="18"/>
    </location>
</feature>
<keyword evidence="3" id="KW-1185">Reference proteome</keyword>
<feature type="region of interest" description="Disordered" evidence="1">
    <location>
        <begin position="1"/>
        <end position="38"/>
    </location>
</feature>
<feature type="region of interest" description="Disordered" evidence="1">
    <location>
        <begin position="140"/>
        <end position="166"/>
    </location>
</feature>
<reference evidence="2 3" key="1">
    <citation type="journal article" date="2018" name="PLoS Pathog.">
        <title>Evolution of structural diversity of trichothecenes, a family of toxins produced by plant pathogenic and entomopathogenic fungi.</title>
        <authorList>
            <person name="Proctor R.H."/>
            <person name="McCormick S.P."/>
            <person name="Kim H.S."/>
            <person name="Cardoza R.E."/>
            <person name="Stanley A.M."/>
            <person name="Lindo L."/>
            <person name="Kelly A."/>
            <person name="Brown D.W."/>
            <person name="Lee T."/>
            <person name="Vaughan M.M."/>
            <person name="Alexander N.J."/>
            <person name="Busman M."/>
            <person name="Gutierrez S."/>
        </authorList>
    </citation>
    <scope>NUCLEOTIDE SEQUENCE [LARGE SCALE GENOMIC DNA]</scope>
    <source>
        <strain evidence="2 3">IBT 40837</strain>
    </source>
</reference>
<evidence type="ECO:0000313" key="2">
    <source>
        <dbReference type="EMBL" id="RFU76410.1"/>
    </source>
</evidence>
<comment type="caution">
    <text evidence="2">The sequence shown here is derived from an EMBL/GenBank/DDBJ whole genome shotgun (WGS) entry which is preliminary data.</text>
</comment>
<protein>
    <submittedName>
        <fullName evidence="2">Uncharacterized protein</fullName>
    </submittedName>
</protein>